<dbReference type="HOGENOM" id="CLU_029171_4_0_7"/>
<feature type="transmembrane region" description="Helical" evidence="1">
    <location>
        <begin position="258"/>
        <end position="280"/>
    </location>
</feature>
<evidence type="ECO:0000313" key="4">
    <source>
        <dbReference type="Proteomes" id="UP000001784"/>
    </source>
</evidence>
<dbReference type="PANTHER" id="PTHR31061">
    <property type="entry name" value="LD22376P"/>
    <property type="match status" value="1"/>
</dbReference>
<dbReference type="InterPro" id="IPR012429">
    <property type="entry name" value="HGSNAT_cat"/>
</dbReference>
<evidence type="ECO:0000256" key="1">
    <source>
        <dbReference type="SAM" id="Phobius"/>
    </source>
</evidence>
<dbReference type="OrthoDB" id="9788724at2"/>
<feature type="domain" description="Heparan-alpha-glucosaminide N-acetyltransferase catalytic" evidence="2">
    <location>
        <begin position="9"/>
        <end position="243"/>
    </location>
</feature>
<feature type="transmembrane region" description="Helical" evidence="1">
    <location>
        <begin position="345"/>
        <end position="366"/>
    </location>
</feature>
<dbReference type="AlphaFoldDB" id="A0LIH0"/>
<keyword evidence="4" id="KW-1185">Reference proteome</keyword>
<feature type="transmembrane region" description="Helical" evidence="1">
    <location>
        <begin position="231"/>
        <end position="252"/>
    </location>
</feature>
<feature type="transmembrane region" description="Helical" evidence="1">
    <location>
        <begin position="83"/>
        <end position="105"/>
    </location>
</feature>
<dbReference type="EMBL" id="CP000478">
    <property type="protein sequence ID" value="ABK17222.1"/>
    <property type="molecule type" value="Genomic_DNA"/>
</dbReference>
<dbReference type="Pfam" id="PF07786">
    <property type="entry name" value="HGSNAT_cat"/>
    <property type="match status" value="1"/>
</dbReference>
<protein>
    <recommendedName>
        <fullName evidence="2">Heparan-alpha-glucosaminide N-acetyltransferase catalytic domain-containing protein</fullName>
    </recommendedName>
</protein>
<accession>A0LIH0</accession>
<dbReference type="eggNOG" id="COG4299">
    <property type="taxonomic scope" value="Bacteria"/>
</dbReference>
<dbReference type="KEGG" id="sfu:Sfum_1534"/>
<evidence type="ECO:0000313" key="3">
    <source>
        <dbReference type="EMBL" id="ABK17222.1"/>
    </source>
</evidence>
<dbReference type="STRING" id="335543.Sfum_1534"/>
<name>A0LIH0_SYNFM</name>
<feature type="transmembrane region" description="Helical" evidence="1">
    <location>
        <begin position="198"/>
        <end position="219"/>
    </location>
</feature>
<keyword evidence="1" id="KW-1133">Transmembrane helix</keyword>
<keyword evidence="1" id="KW-0472">Membrane</keyword>
<feature type="transmembrane region" description="Helical" evidence="1">
    <location>
        <begin position="141"/>
        <end position="160"/>
    </location>
</feature>
<reference evidence="3 4" key="1">
    <citation type="submission" date="2006-10" db="EMBL/GenBank/DDBJ databases">
        <title>Complete sequence of Syntrophobacter fumaroxidans MPOB.</title>
        <authorList>
            <consortium name="US DOE Joint Genome Institute"/>
            <person name="Copeland A."/>
            <person name="Lucas S."/>
            <person name="Lapidus A."/>
            <person name="Barry K."/>
            <person name="Detter J.C."/>
            <person name="Glavina del Rio T."/>
            <person name="Hammon N."/>
            <person name="Israni S."/>
            <person name="Pitluck S."/>
            <person name="Goltsman E.G."/>
            <person name="Martinez M."/>
            <person name="Schmutz J."/>
            <person name="Larimer F."/>
            <person name="Land M."/>
            <person name="Hauser L."/>
            <person name="Kyrpides N."/>
            <person name="Kim E."/>
            <person name="Boone D.R."/>
            <person name="Brockman F."/>
            <person name="Culley D."/>
            <person name="Ferry J."/>
            <person name="Gunsalus R."/>
            <person name="McInerney M.J."/>
            <person name="Morrison M."/>
            <person name="Plugge C."/>
            <person name="Rohlin L."/>
            <person name="Scholten J."/>
            <person name="Sieber J."/>
            <person name="Stams A.J.M."/>
            <person name="Worm P."/>
            <person name="Henstra A.M."/>
            <person name="Richardson P."/>
        </authorList>
    </citation>
    <scope>NUCLEOTIDE SEQUENCE [LARGE SCALE GENOMIC DNA]</scope>
    <source>
        <strain evidence="4">DSM 10017 / MPOB</strain>
    </source>
</reference>
<evidence type="ECO:0000259" key="2">
    <source>
        <dbReference type="Pfam" id="PF07786"/>
    </source>
</evidence>
<dbReference type="InParanoid" id="A0LIH0"/>
<feature type="transmembrane region" description="Helical" evidence="1">
    <location>
        <begin position="117"/>
        <end position="134"/>
    </location>
</feature>
<gene>
    <name evidence="3" type="ordered locus">Sfum_1534</name>
</gene>
<proteinExistence type="predicted"/>
<organism evidence="3 4">
    <name type="scientific">Syntrophobacter fumaroxidans (strain DSM 10017 / MPOB)</name>
    <dbReference type="NCBI Taxonomy" id="335543"/>
    <lineage>
        <taxon>Bacteria</taxon>
        <taxon>Pseudomonadati</taxon>
        <taxon>Thermodesulfobacteriota</taxon>
        <taxon>Syntrophobacteria</taxon>
        <taxon>Syntrophobacterales</taxon>
        <taxon>Syntrophobacteraceae</taxon>
        <taxon>Syntrophobacter</taxon>
    </lineage>
</organism>
<feature type="transmembrane region" description="Helical" evidence="1">
    <location>
        <begin position="292"/>
        <end position="313"/>
    </location>
</feature>
<keyword evidence="1" id="KW-0812">Transmembrane</keyword>
<sequence>MNSPTTNTRLASLDAFRGAVIAGMILVNSPGRWVYTYSQLKHAQWNGWTFADTIFPAFLFVVGVSMVFSFSRRRECEEPAWRLVLQVFRRTSLIFLLGLLLNVMLDFHGSNLRIPGVLQRIAACYFVASLIVLGTGFRGQAIWALGLLALYWLLMEFYPVPGIGAGVLEPGRNFASYVDSLLLDGHMWSHYRTWDPEGIISTIPAVSSTLFGVLTGHFLRSTFSAKAKTAGMLGAGAALLALGRFCSIWLPINKNIWTSSYSIFMTGLSLAGLAVFYWLIDVKDRKRWAIPFEIFGTNAITAYMLSMFLLIAARGIDWTFSDGSQVKIRRLCYDWILIQVGNPKAASLLFGVGLLLVTFLPLWLMWRRRWFLKA</sequence>
<dbReference type="RefSeq" id="WP_011698393.1">
    <property type="nucleotide sequence ID" value="NC_008554.1"/>
</dbReference>
<dbReference type="PANTHER" id="PTHR31061:SF24">
    <property type="entry name" value="LD22376P"/>
    <property type="match status" value="1"/>
</dbReference>
<dbReference type="Proteomes" id="UP000001784">
    <property type="component" value="Chromosome"/>
</dbReference>
<feature type="transmembrane region" description="Helical" evidence="1">
    <location>
        <begin position="54"/>
        <end position="71"/>
    </location>
</feature>